<proteinExistence type="predicted"/>
<evidence type="ECO:0000259" key="2">
    <source>
        <dbReference type="PROSITE" id="PS50076"/>
    </source>
</evidence>
<dbReference type="EMBL" id="AMFJ01000354">
    <property type="protein sequence ID" value="EKE28312.1"/>
    <property type="molecule type" value="Genomic_DNA"/>
</dbReference>
<comment type="caution">
    <text evidence="3">The sequence shown here is derived from an EMBL/GenBank/DDBJ whole genome shotgun (WGS) entry which is preliminary data.</text>
</comment>
<dbReference type="AlphaFoldDB" id="K2G229"/>
<organism evidence="3">
    <name type="scientific">uncultured bacterium</name>
    <name type="common">gcode 4</name>
    <dbReference type="NCBI Taxonomy" id="1234023"/>
    <lineage>
        <taxon>Bacteria</taxon>
        <taxon>environmental samples</taxon>
    </lineage>
</organism>
<dbReference type="GO" id="GO:0051082">
    <property type="term" value="F:unfolded protein binding"/>
    <property type="evidence" value="ECO:0007669"/>
    <property type="project" value="InterPro"/>
</dbReference>
<dbReference type="GO" id="GO:0005737">
    <property type="term" value="C:cytoplasm"/>
    <property type="evidence" value="ECO:0007669"/>
    <property type="project" value="TreeGrafter"/>
</dbReference>
<keyword evidence="1" id="KW-0143">Chaperone</keyword>
<reference evidence="3" key="1">
    <citation type="journal article" date="2012" name="Science">
        <title>Fermentation, hydrogen, and sulfur metabolism in multiple uncultivated bacterial phyla.</title>
        <authorList>
            <person name="Wrighton K.C."/>
            <person name="Thomas B.C."/>
            <person name="Sharon I."/>
            <person name="Miller C.S."/>
            <person name="Castelle C.J."/>
            <person name="VerBerkmoes N.C."/>
            <person name="Wilkins M.J."/>
            <person name="Hettich R.L."/>
            <person name="Lipton M.S."/>
            <person name="Williams K.H."/>
            <person name="Long P.E."/>
            <person name="Banfield J.F."/>
        </authorList>
    </citation>
    <scope>NUCLEOTIDE SEQUENCE [LARGE SCALE GENOMIC DNA]</scope>
</reference>
<gene>
    <name evidence="3" type="ORF">ACD_3C00080G0001</name>
</gene>
<dbReference type="GO" id="GO:0042026">
    <property type="term" value="P:protein refolding"/>
    <property type="evidence" value="ECO:0007669"/>
    <property type="project" value="TreeGrafter"/>
</dbReference>
<accession>K2G229</accession>
<dbReference type="Pfam" id="PF00226">
    <property type="entry name" value="DnaJ"/>
    <property type="match status" value="1"/>
</dbReference>
<protein>
    <submittedName>
        <fullName evidence="3">Chaperone protein DnaJ</fullName>
    </submittedName>
</protein>
<feature type="domain" description="J" evidence="2">
    <location>
        <begin position="5"/>
        <end position="70"/>
    </location>
</feature>
<evidence type="ECO:0000313" key="3">
    <source>
        <dbReference type="EMBL" id="EKE28312.1"/>
    </source>
</evidence>
<dbReference type="PRINTS" id="PR00625">
    <property type="entry name" value="JDOMAIN"/>
</dbReference>
<evidence type="ECO:0000256" key="1">
    <source>
        <dbReference type="ARBA" id="ARBA00023186"/>
    </source>
</evidence>
<dbReference type="PANTHER" id="PTHR43096:SF52">
    <property type="entry name" value="DNAJ HOMOLOG 1, MITOCHONDRIAL-RELATED"/>
    <property type="match status" value="1"/>
</dbReference>
<dbReference type="PROSITE" id="PS50076">
    <property type="entry name" value="DNAJ_2"/>
    <property type="match status" value="1"/>
</dbReference>
<dbReference type="InterPro" id="IPR036869">
    <property type="entry name" value="J_dom_sf"/>
</dbReference>
<dbReference type="SMART" id="SM00271">
    <property type="entry name" value="DnaJ"/>
    <property type="match status" value="1"/>
</dbReference>
<dbReference type="PROSITE" id="PS00636">
    <property type="entry name" value="DNAJ_1"/>
    <property type="match status" value="1"/>
</dbReference>
<dbReference type="InterPro" id="IPR018253">
    <property type="entry name" value="DnaJ_domain_CS"/>
</dbReference>
<dbReference type="SUPFAM" id="SSF46565">
    <property type="entry name" value="Chaperone J-domain"/>
    <property type="match status" value="1"/>
</dbReference>
<dbReference type="InterPro" id="IPR008971">
    <property type="entry name" value="HSP40/DnaJ_pept-bd"/>
</dbReference>
<dbReference type="PANTHER" id="PTHR43096">
    <property type="entry name" value="DNAJ HOMOLOG 1, MITOCHONDRIAL-RELATED"/>
    <property type="match status" value="1"/>
</dbReference>
<dbReference type="Gene3D" id="2.60.260.20">
    <property type="entry name" value="Urease metallochaperone UreE, N-terminal domain"/>
    <property type="match status" value="1"/>
</dbReference>
<name>K2G229_9BACT</name>
<sequence length="232" mass="28490">MTNKDYYDILWVDRKSTEADIKKAYRKKAMEWHPDKHKWDKKAEEKFKEINQAYEILKDPKKRQQYDSFWSAWANFWAGWQWFSWFEDIFGNFSWWNSSFSSSSFDFSDLFWEAIWGSKWRKASSNPFSRFDNRTAKTQEKEEFKLDVEKIYEVPVFDLILWTKLNIETVYGENLKLKIPEWTKPWTKFKIKEKWRKSEWKTGDMYIIVEAKMPKNIPDDVKILLESIKYRL</sequence>
<dbReference type="SUPFAM" id="SSF49493">
    <property type="entry name" value="HSP40/DnaJ peptide-binding domain"/>
    <property type="match status" value="1"/>
</dbReference>
<dbReference type="InterPro" id="IPR001623">
    <property type="entry name" value="DnaJ_domain"/>
</dbReference>
<dbReference type="Gene3D" id="1.10.287.110">
    <property type="entry name" value="DnaJ domain"/>
    <property type="match status" value="1"/>
</dbReference>
<dbReference type="CDD" id="cd06257">
    <property type="entry name" value="DnaJ"/>
    <property type="match status" value="1"/>
</dbReference>